<gene>
    <name evidence="1" type="ORF">HHI36_024232</name>
</gene>
<reference evidence="1 2" key="1">
    <citation type="journal article" date="2021" name="BMC Biol.">
        <title>Horizontally acquired antibacterial genes associated with adaptive radiation of ladybird beetles.</title>
        <authorList>
            <person name="Li H.S."/>
            <person name="Tang X.F."/>
            <person name="Huang Y.H."/>
            <person name="Xu Z.Y."/>
            <person name="Chen M.L."/>
            <person name="Du X.Y."/>
            <person name="Qiu B.Y."/>
            <person name="Chen P.T."/>
            <person name="Zhang W."/>
            <person name="Slipinski A."/>
            <person name="Escalona H.E."/>
            <person name="Waterhouse R.M."/>
            <person name="Zwick A."/>
            <person name="Pang H."/>
        </authorList>
    </citation>
    <scope>NUCLEOTIDE SEQUENCE [LARGE SCALE GENOMIC DNA]</scope>
    <source>
        <strain evidence="1">SYSU2018</strain>
    </source>
</reference>
<accession>A0ABD2NYE7</accession>
<evidence type="ECO:0000313" key="1">
    <source>
        <dbReference type="EMBL" id="KAL3283732.1"/>
    </source>
</evidence>
<comment type="caution">
    <text evidence="1">The sequence shown here is derived from an EMBL/GenBank/DDBJ whole genome shotgun (WGS) entry which is preliminary data.</text>
</comment>
<dbReference type="AlphaFoldDB" id="A0ABD2NYE7"/>
<keyword evidence="2" id="KW-1185">Reference proteome</keyword>
<protein>
    <submittedName>
        <fullName evidence="1">Uncharacterized protein</fullName>
    </submittedName>
</protein>
<sequence length="177" mass="20495">MDIEWIKVPVKGRRVLHKQTDRPTCKGTNHQKHMSKSSIKETLMFLTDLNPDTNSKKFCVYLKNKDLMEIFHVIRRRLGGIGQKSSFKQSIPMHIKGIIICPQMWPSGILVNLFRHYHKKVNLNNVVGPYGEDQINDNARWLIELGESNSVKITNGFHEHKEIHNSPGFNQQGILDR</sequence>
<name>A0ABD2NYE7_9CUCU</name>
<dbReference type="EMBL" id="JABFTP020000154">
    <property type="protein sequence ID" value="KAL3283732.1"/>
    <property type="molecule type" value="Genomic_DNA"/>
</dbReference>
<dbReference type="Proteomes" id="UP001516400">
    <property type="component" value="Unassembled WGS sequence"/>
</dbReference>
<organism evidence="1 2">
    <name type="scientific">Cryptolaemus montrouzieri</name>
    <dbReference type="NCBI Taxonomy" id="559131"/>
    <lineage>
        <taxon>Eukaryota</taxon>
        <taxon>Metazoa</taxon>
        <taxon>Ecdysozoa</taxon>
        <taxon>Arthropoda</taxon>
        <taxon>Hexapoda</taxon>
        <taxon>Insecta</taxon>
        <taxon>Pterygota</taxon>
        <taxon>Neoptera</taxon>
        <taxon>Endopterygota</taxon>
        <taxon>Coleoptera</taxon>
        <taxon>Polyphaga</taxon>
        <taxon>Cucujiformia</taxon>
        <taxon>Coccinelloidea</taxon>
        <taxon>Coccinellidae</taxon>
        <taxon>Scymninae</taxon>
        <taxon>Scymnini</taxon>
        <taxon>Cryptolaemus</taxon>
    </lineage>
</organism>
<evidence type="ECO:0000313" key="2">
    <source>
        <dbReference type="Proteomes" id="UP001516400"/>
    </source>
</evidence>
<proteinExistence type="predicted"/>